<evidence type="ECO:0000256" key="3">
    <source>
        <dbReference type="ARBA" id="ARBA00022553"/>
    </source>
</evidence>
<feature type="transmembrane region" description="Helical" evidence="10">
    <location>
        <begin position="399"/>
        <end position="419"/>
    </location>
</feature>
<dbReference type="EC" id="2.7.13.3" evidence="2"/>
<feature type="domain" description="Histidine kinase" evidence="12">
    <location>
        <begin position="458"/>
        <end position="646"/>
    </location>
</feature>
<dbReference type="PROSITE" id="PS50109">
    <property type="entry name" value="HIS_KIN"/>
    <property type="match status" value="1"/>
</dbReference>
<dbReference type="SUPFAM" id="SSF55874">
    <property type="entry name" value="ATPase domain of HSP90 chaperone/DNA topoisomerase II/histidine kinase"/>
    <property type="match status" value="1"/>
</dbReference>
<dbReference type="RefSeq" id="WP_207970882.1">
    <property type="nucleotide sequence ID" value="NZ_CP071795.1"/>
</dbReference>
<dbReference type="InterPro" id="IPR036890">
    <property type="entry name" value="HATPase_C_sf"/>
</dbReference>
<keyword evidence="8" id="KW-0902">Two-component regulatory system</keyword>
<dbReference type="InterPro" id="IPR011990">
    <property type="entry name" value="TPR-like_helical_dom_sf"/>
</dbReference>
<dbReference type="Pfam" id="PF02518">
    <property type="entry name" value="HATPase_c"/>
    <property type="match status" value="1"/>
</dbReference>
<accession>A0ABX7SR32</accession>
<reference evidence="13 14" key="1">
    <citation type="submission" date="2021-03" db="EMBL/GenBank/DDBJ databases">
        <title>Complete genome of Polaribacter_sp.G4M1.</title>
        <authorList>
            <person name="Jeong S.W."/>
            <person name="Bae J.W."/>
        </authorList>
    </citation>
    <scope>NUCLEOTIDE SEQUENCE [LARGE SCALE GENOMIC DNA]</scope>
    <source>
        <strain evidence="13 14">G4M1</strain>
    </source>
</reference>
<dbReference type="SMART" id="SM00387">
    <property type="entry name" value="HATPase_c"/>
    <property type="match status" value="1"/>
</dbReference>
<evidence type="ECO:0000256" key="5">
    <source>
        <dbReference type="ARBA" id="ARBA00022741"/>
    </source>
</evidence>
<dbReference type="SMART" id="SM00028">
    <property type="entry name" value="TPR"/>
    <property type="match status" value="6"/>
</dbReference>
<dbReference type="SUPFAM" id="SSF48452">
    <property type="entry name" value="TPR-like"/>
    <property type="match status" value="2"/>
</dbReference>
<protein>
    <recommendedName>
        <fullName evidence="2">histidine kinase</fullName>
        <ecNumber evidence="2">2.7.13.3</ecNumber>
    </recommendedName>
</protein>
<evidence type="ECO:0000313" key="14">
    <source>
        <dbReference type="Proteomes" id="UP000663935"/>
    </source>
</evidence>
<keyword evidence="7" id="KW-0067">ATP-binding</keyword>
<keyword evidence="10" id="KW-1133">Transmembrane helix</keyword>
<evidence type="ECO:0000256" key="7">
    <source>
        <dbReference type="ARBA" id="ARBA00022840"/>
    </source>
</evidence>
<dbReference type="Gene3D" id="1.25.40.10">
    <property type="entry name" value="Tetratricopeptide repeat domain"/>
    <property type="match status" value="2"/>
</dbReference>
<evidence type="ECO:0000256" key="9">
    <source>
        <dbReference type="SAM" id="Coils"/>
    </source>
</evidence>
<sequence length="646" mass="74248">MKLALFFLLIFLKTANYCYSQEVNKTIDSLKINLKKEKGKNKFYTYTNLSKEFVGINLDSAKKYANKAYNLSLELKSDSLKLQALKILGFRNFESGNYDIAIQKFDEALKTSINIKDSTSIADTYNGFAIIYSKKGDLKKSIEYNFKTLSIYEKINDSLGIGNTLMNIGWDYRKLKEFDKSLTYNLKSLKIYQNINNSLKVAMVNNNIAGTYNELSNYKKAIEYAKQSEEYFLKLNYKRFSAYPISVMAIAFDSLQQPKIAEKKYKEAITLHTKNREPFELAFLNYSLANLYYKQGSYSVAQQTAEKAFTFAKEVDSKEYIADISKLLSKIYDKLKKYNLSNTYLKLYVKYNDSIISSEKLKSIAEIETKYQTAKKEKEIAIQKEQLLEKELAIKNRNLYAILLGSALLILAIIFFAIYKRNQFKQKQLQKEIDLKDALATIKTQNKLQEQRLIISRDLHDNIGSQLTFIISSVDNLKFVTKDANTKLKDKLSGISTFTSETIHQLRDTIWAMNKSEITVEDLHTRILSFVEKAKNATENIDFIVNYNIDKNQAFSSLEGMNIFRVIQEAINNAIKYAKATKIEIKIDKKENQFVIKVVDNGIGFDINSVELGNGLSNMEKRMSEIGGRVKIISKVRIGTEIKIIV</sequence>
<keyword evidence="3" id="KW-0597">Phosphoprotein</keyword>
<comment type="catalytic activity">
    <reaction evidence="1">
        <text>ATP + protein L-histidine = ADP + protein N-phospho-L-histidine.</text>
        <dbReference type="EC" id="2.7.13.3"/>
    </reaction>
</comment>
<dbReference type="PANTHER" id="PTHR24421:SF10">
    <property type="entry name" value="NITRATE_NITRITE SENSOR PROTEIN NARQ"/>
    <property type="match status" value="1"/>
</dbReference>
<dbReference type="InterPro" id="IPR011712">
    <property type="entry name" value="Sig_transdc_His_kin_sub3_dim/P"/>
</dbReference>
<keyword evidence="14" id="KW-1185">Reference proteome</keyword>
<dbReference type="Proteomes" id="UP000663935">
    <property type="component" value="Chromosome"/>
</dbReference>
<keyword evidence="11" id="KW-0732">Signal</keyword>
<evidence type="ECO:0000313" key="13">
    <source>
        <dbReference type="EMBL" id="QTD36699.1"/>
    </source>
</evidence>
<evidence type="ECO:0000256" key="11">
    <source>
        <dbReference type="SAM" id="SignalP"/>
    </source>
</evidence>
<keyword evidence="9" id="KW-0175">Coiled coil</keyword>
<evidence type="ECO:0000256" key="2">
    <source>
        <dbReference type="ARBA" id="ARBA00012438"/>
    </source>
</evidence>
<name>A0ABX7SR32_9FLAO</name>
<feature type="chain" id="PRO_5045894786" description="histidine kinase" evidence="11">
    <location>
        <begin position="21"/>
        <end position="646"/>
    </location>
</feature>
<keyword evidence="5" id="KW-0547">Nucleotide-binding</keyword>
<evidence type="ECO:0000256" key="10">
    <source>
        <dbReference type="SAM" id="Phobius"/>
    </source>
</evidence>
<dbReference type="Pfam" id="PF07730">
    <property type="entry name" value="HisKA_3"/>
    <property type="match status" value="1"/>
</dbReference>
<dbReference type="EMBL" id="CP071795">
    <property type="protein sequence ID" value="QTD36699.1"/>
    <property type="molecule type" value="Genomic_DNA"/>
</dbReference>
<dbReference type="Gene3D" id="3.30.565.10">
    <property type="entry name" value="Histidine kinase-like ATPase, C-terminal domain"/>
    <property type="match status" value="1"/>
</dbReference>
<evidence type="ECO:0000256" key="4">
    <source>
        <dbReference type="ARBA" id="ARBA00022679"/>
    </source>
</evidence>
<dbReference type="InterPro" id="IPR003594">
    <property type="entry name" value="HATPase_dom"/>
</dbReference>
<dbReference type="InterPro" id="IPR050482">
    <property type="entry name" value="Sensor_HK_TwoCompSys"/>
</dbReference>
<dbReference type="Gene3D" id="1.20.5.1930">
    <property type="match status" value="1"/>
</dbReference>
<evidence type="ECO:0000256" key="6">
    <source>
        <dbReference type="ARBA" id="ARBA00022777"/>
    </source>
</evidence>
<feature type="coiled-coil region" evidence="9">
    <location>
        <begin position="364"/>
        <end position="391"/>
    </location>
</feature>
<keyword evidence="10" id="KW-0812">Transmembrane</keyword>
<evidence type="ECO:0000259" key="12">
    <source>
        <dbReference type="PROSITE" id="PS50109"/>
    </source>
</evidence>
<keyword evidence="10" id="KW-0472">Membrane</keyword>
<evidence type="ECO:0000256" key="1">
    <source>
        <dbReference type="ARBA" id="ARBA00000085"/>
    </source>
</evidence>
<evidence type="ECO:0000256" key="8">
    <source>
        <dbReference type="ARBA" id="ARBA00023012"/>
    </source>
</evidence>
<keyword evidence="4" id="KW-0808">Transferase</keyword>
<dbReference type="Pfam" id="PF13424">
    <property type="entry name" value="TPR_12"/>
    <property type="match status" value="1"/>
</dbReference>
<keyword evidence="6" id="KW-0418">Kinase</keyword>
<proteinExistence type="predicted"/>
<dbReference type="CDD" id="cd16917">
    <property type="entry name" value="HATPase_UhpB-NarQ-NarX-like"/>
    <property type="match status" value="1"/>
</dbReference>
<dbReference type="PANTHER" id="PTHR24421">
    <property type="entry name" value="NITRATE/NITRITE SENSOR PROTEIN NARX-RELATED"/>
    <property type="match status" value="1"/>
</dbReference>
<organism evidence="13 14">
    <name type="scientific">Polaribacter batillariae</name>
    <dbReference type="NCBI Taxonomy" id="2808900"/>
    <lineage>
        <taxon>Bacteria</taxon>
        <taxon>Pseudomonadati</taxon>
        <taxon>Bacteroidota</taxon>
        <taxon>Flavobacteriia</taxon>
        <taxon>Flavobacteriales</taxon>
        <taxon>Flavobacteriaceae</taxon>
    </lineage>
</organism>
<gene>
    <name evidence="13" type="ORF">JL193_11170</name>
</gene>
<dbReference type="InterPro" id="IPR019734">
    <property type="entry name" value="TPR_rpt"/>
</dbReference>
<feature type="signal peptide" evidence="11">
    <location>
        <begin position="1"/>
        <end position="20"/>
    </location>
</feature>
<dbReference type="InterPro" id="IPR005467">
    <property type="entry name" value="His_kinase_dom"/>
</dbReference>